<dbReference type="InterPro" id="IPR036412">
    <property type="entry name" value="HAD-like_sf"/>
</dbReference>
<comment type="similarity">
    <text evidence="2">Belongs to the GmhB family.</text>
</comment>
<dbReference type="AlphaFoldDB" id="T1BEI8"/>
<reference evidence="8" key="1">
    <citation type="submission" date="2013-08" db="EMBL/GenBank/DDBJ databases">
        <authorList>
            <person name="Mendez C."/>
            <person name="Richter M."/>
            <person name="Ferrer M."/>
            <person name="Sanchez J."/>
        </authorList>
    </citation>
    <scope>NUCLEOTIDE SEQUENCE</scope>
</reference>
<proteinExistence type="inferred from homology"/>
<dbReference type="SUPFAM" id="SSF56784">
    <property type="entry name" value="HAD-like"/>
    <property type="match status" value="1"/>
</dbReference>
<keyword evidence="6" id="KW-0119">Carbohydrate metabolism</keyword>
<dbReference type="PANTHER" id="PTHR42891">
    <property type="entry name" value="D-GLYCERO-BETA-D-MANNO-HEPTOSE-1,7-BISPHOSPHATE 7-PHOSPHATASE"/>
    <property type="match status" value="1"/>
</dbReference>
<name>T1BEI8_9ZZZZ</name>
<dbReference type="GO" id="GO:0005737">
    <property type="term" value="C:cytoplasm"/>
    <property type="evidence" value="ECO:0007669"/>
    <property type="project" value="UniProtKB-SubCell"/>
</dbReference>
<dbReference type="InterPro" id="IPR004446">
    <property type="entry name" value="Heptose_bisP_phosphatase"/>
</dbReference>
<comment type="caution">
    <text evidence="8">The sequence shown here is derived from an EMBL/GenBank/DDBJ whole genome shotgun (WGS) entry which is preliminary data.</text>
</comment>
<evidence type="ECO:0000256" key="7">
    <source>
        <dbReference type="ARBA" id="ARBA00031828"/>
    </source>
</evidence>
<sequence length="174" mass="19311">RDGTLNPDLHYLKEAERVEIYRGVGDALYLARRHGYRVVCVTNQSGIDRGYYTQEDVTAIHARINDLLRGYRTRVDAFYYCPHAPERGCACRKPGTLLFERAADDLGIAFGESAIVGDRPLDIEAGRRLGLLTALVIPPGHEEMLAAEVEREGTRPDITASRFGLAVARILARG</sequence>
<dbReference type="Gene3D" id="3.40.50.1000">
    <property type="entry name" value="HAD superfamily/HAD-like"/>
    <property type="match status" value="1"/>
</dbReference>
<dbReference type="EMBL" id="AUZZ01000709">
    <property type="protein sequence ID" value="EQD66933.1"/>
    <property type="molecule type" value="Genomic_DNA"/>
</dbReference>
<dbReference type="NCBIfam" id="TIGR01662">
    <property type="entry name" value="HAD-SF-IIIA"/>
    <property type="match status" value="1"/>
</dbReference>
<dbReference type="InterPro" id="IPR006543">
    <property type="entry name" value="Histidinol-phos"/>
</dbReference>
<dbReference type="GO" id="GO:0046872">
    <property type="term" value="F:metal ion binding"/>
    <property type="evidence" value="ECO:0007669"/>
    <property type="project" value="UniProtKB-KW"/>
</dbReference>
<evidence type="ECO:0000256" key="4">
    <source>
        <dbReference type="ARBA" id="ARBA00022723"/>
    </source>
</evidence>
<evidence type="ECO:0000256" key="5">
    <source>
        <dbReference type="ARBA" id="ARBA00022801"/>
    </source>
</evidence>
<dbReference type="GO" id="GO:0005975">
    <property type="term" value="P:carbohydrate metabolic process"/>
    <property type="evidence" value="ECO:0007669"/>
    <property type="project" value="InterPro"/>
</dbReference>
<gene>
    <name evidence="8" type="ORF">B2A_00925</name>
</gene>
<evidence type="ECO:0000256" key="3">
    <source>
        <dbReference type="ARBA" id="ARBA00022490"/>
    </source>
</evidence>
<dbReference type="PANTHER" id="PTHR42891:SF1">
    <property type="entry name" value="D-GLYCERO-BETA-D-MANNO-HEPTOSE-1,7-BISPHOSPHATE 7-PHOSPHATASE"/>
    <property type="match status" value="1"/>
</dbReference>
<comment type="subcellular location">
    <subcellularLocation>
        <location evidence="1">Cytoplasm</location>
    </subcellularLocation>
</comment>
<evidence type="ECO:0000256" key="2">
    <source>
        <dbReference type="ARBA" id="ARBA00005628"/>
    </source>
</evidence>
<dbReference type="NCBIfam" id="TIGR01656">
    <property type="entry name" value="Histidinol-ppas"/>
    <property type="match status" value="1"/>
</dbReference>
<keyword evidence="5" id="KW-0378">Hydrolase</keyword>
<dbReference type="InterPro" id="IPR023214">
    <property type="entry name" value="HAD_sf"/>
</dbReference>
<dbReference type="Pfam" id="PF13242">
    <property type="entry name" value="Hydrolase_like"/>
    <property type="match status" value="1"/>
</dbReference>
<evidence type="ECO:0000256" key="6">
    <source>
        <dbReference type="ARBA" id="ARBA00023277"/>
    </source>
</evidence>
<keyword evidence="4" id="KW-0479">Metal-binding</keyword>
<dbReference type="CDD" id="cd07503">
    <property type="entry name" value="HAD_HisB-N"/>
    <property type="match status" value="1"/>
</dbReference>
<feature type="non-terminal residue" evidence="8">
    <location>
        <position position="1"/>
    </location>
</feature>
<reference evidence="8" key="2">
    <citation type="journal article" date="2014" name="ISME J.">
        <title>Microbial stratification in low pH oxic and suboxic macroscopic growths along an acid mine drainage.</title>
        <authorList>
            <person name="Mendez-Garcia C."/>
            <person name="Mesa V."/>
            <person name="Sprenger R.R."/>
            <person name="Richter M."/>
            <person name="Diez M.S."/>
            <person name="Solano J."/>
            <person name="Bargiela R."/>
            <person name="Golyshina O.V."/>
            <person name="Manteca A."/>
            <person name="Ramos J.L."/>
            <person name="Gallego J.R."/>
            <person name="Llorente I."/>
            <person name="Martins Dos Santos V.A."/>
            <person name="Jensen O.N."/>
            <person name="Pelaez A.I."/>
            <person name="Sanchez J."/>
            <person name="Ferrer M."/>
        </authorList>
    </citation>
    <scope>NUCLEOTIDE SEQUENCE</scope>
</reference>
<evidence type="ECO:0000256" key="1">
    <source>
        <dbReference type="ARBA" id="ARBA00004496"/>
    </source>
</evidence>
<organism evidence="8">
    <name type="scientific">mine drainage metagenome</name>
    <dbReference type="NCBI Taxonomy" id="410659"/>
    <lineage>
        <taxon>unclassified sequences</taxon>
        <taxon>metagenomes</taxon>
        <taxon>ecological metagenomes</taxon>
    </lineage>
</organism>
<keyword evidence="3" id="KW-0963">Cytoplasm</keyword>
<protein>
    <recommendedName>
        <fullName evidence="7">D,D-heptose 1,7-bisphosphate phosphatase</fullName>
    </recommendedName>
</protein>
<dbReference type="InterPro" id="IPR006549">
    <property type="entry name" value="HAD-SF_hydro_IIIA"/>
</dbReference>
<evidence type="ECO:0000313" key="8">
    <source>
        <dbReference type="EMBL" id="EQD66933.1"/>
    </source>
</evidence>
<dbReference type="PIRSF" id="PIRSF004682">
    <property type="entry name" value="GmhB"/>
    <property type="match status" value="1"/>
</dbReference>
<dbReference type="GO" id="GO:0016791">
    <property type="term" value="F:phosphatase activity"/>
    <property type="evidence" value="ECO:0007669"/>
    <property type="project" value="InterPro"/>
</dbReference>
<accession>T1BEI8</accession>